<dbReference type="AlphaFoldDB" id="A0A0F9CU17"/>
<organism evidence="1">
    <name type="scientific">marine sediment metagenome</name>
    <dbReference type="NCBI Taxonomy" id="412755"/>
    <lineage>
        <taxon>unclassified sequences</taxon>
        <taxon>metagenomes</taxon>
        <taxon>ecological metagenomes</taxon>
    </lineage>
</organism>
<comment type="caution">
    <text evidence="1">The sequence shown here is derived from an EMBL/GenBank/DDBJ whole genome shotgun (WGS) entry which is preliminary data.</text>
</comment>
<evidence type="ECO:0000313" key="1">
    <source>
        <dbReference type="EMBL" id="KKL02314.1"/>
    </source>
</evidence>
<sequence length="252" mass="29940">AGLLASQMHPHLYGNHEEHGIFLEEKFYHHYFVFRRFPFTSLLDKLSHFDTLNSRDQKRLLYVFERVIRKVAYYRGEDRIWLTKENEDVSFYHALFKSFPYAKPLFLVRDHKDMLSSYIALSRESTLTKTGIDKSLSIEWHKANVKFRRRECARFVDFYNWVSSNETWNAVLLNCSNLTSNVFESMLQLYQDLQIDMSEERTRWLLDLTNTQKTRTYTVSDLSDKDIIGFDEFANLVRTSQQKGLRNGNGNS</sequence>
<dbReference type="SUPFAM" id="SSF52540">
    <property type="entry name" value="P-loop containing nucleoside triphosphate hydrolases"/>
    <property type="match status" value="1"/>
</dbReference>
<evidence type="ECO:0008006" key="2">
    <source>
        <dbReference type="Google" id="ProtNLM"/>
    </source>
</evidence>
<gene>
    <name evidence="1" type="ORF">LCGC14_2626590</name>
</gene>
<name>A0A0F9CU17_9ZZZZ</name>
<reference evidence="1" key="1">
    <citation type="journal article" date="2015" name="Nature">
        <title>Complex archaea that bridge the gap between prokaryotes and eukaryotes.</title>
        <authorList>
            <person name="Spang A."/>
            <person name="Saw J.H."/>
            <person name="Jorgensen S.L."/>
            <person name="Zaremba-Niedzwiedzka K."/>
            <person name="Martijn J."/>
            <person name="Lind A.E."/>
            <person name="van Eijk R."/>
            <person name="Schleper C."/>
            <person name="Guy L."/>
            <person name="Ettema T.J."/>
        </authorList>
    </citation>
    <scope>NUCLEOTIDE SEQUENCE</scope>
</reference>
<dbReference type="Gene3D" id="3.40.50.300">
    <property type="entry name" value="P-loop containing nucleotide triphosphate hydrolases"/>
    <property type="match status" value="1"/>
</dbReference>
<dbReference type="InterPro" id="IPR027417">
    <property type="entry name" value="P-loop_NTPase"/>
</dbReference>
<dbReference type="EMBL" id="LAZR01044949">
    <property type="protein sequence ID" value="KKL02314.1"/>
    <property type="molecule type" value="Genomic_DNA"/>
</dbReference>
<accession>A0A0F9CU17</accession>
<feature type="non-terminal residue" evidence="1">
    <location>
        <position position="1"/>
    </location>
</feature>
<proteinExistence type="predicted"/>
<protein>
    <recommendedName>
        <fullName evidence="2">Sulfotransferase domain-containing protein</fullName>
    </recommendedName>
</protein>